<proteinExistence type="predicted"/>
<dbReference type="InterPro" id="IPR036760">
    <property type="entry name" value="SspB-like_sf"/>
</dbReference>
<evidence type="ECO:0008006" key="4">
    <source>
        <dbReference type="Google" id="ProtNLM"/>
    </source>
</evidence>
<comment type="caution">
    <text evidence="2">The sequence shown here is derived from an EMBL/GenBank/DDBJ whole genome shotgun (WGS) entry which is preliminary data.</text>
</comment>
<gene>
    <name evidence="2" type="ORF">AFCDBAGC_0498</name>
</gene>
<dbReference type="Pfam" id="PF04386">
    <property type="entry name" value="SspB"/>
    <property type="match status" value="1"/>
</dbReference>
<dbReference type="SUPFAM" id="SSF101738">
    <property type="entry name" value="SspB-like"/>
    <property type="match status" value="1"/>
</dbReference>
<dbReference type="EMBL" id="BPQG01000006">
    <property type="protein sequence ID" value="GJD42659.1"/>
    <property type="molecule type" value="Genomic_DNA"/>
</dbReference>
<feature type="compositionally biased region" description="Basic and acidic residues" evidence="1">
    <location>
        <begin position="177"/>
        <end position="195"/>
    </location>
</feature>
<protein>
    <recommendedName>
        <fullName evidence="4">Stringent starvation protein B</fullName>
    </recommendedName>
</protein>
<reference evidence="2 3" key="1">
    <citation type="journal article" date="2021" name="Front. Microbiol.">
        <title>Comprehensive Comparative Genomics and Phenotyping of Methylobacterium Species.</title>
        <authorList>
            <person name="Alessa O."/>
            <person name="Ogura Y."/>
            <person name="Fujitani Y."/>
            <person name="Takami H."/>
            <person name="Hayashi T."/>
            <person name="Sahin N."/>
            <person name="Tani A."/>
        </authorList>
    </citation>
    <scope>NUCLEOTIDE SEQUENCE [LARGE SCALE GENOMIC DNA]</scope>
    <source>
        <strain evidence="2 3">DSM 23679</strain>
    </source>
</reference>
<sequence>MADDLIRYDLLVQDALRGVVRKVLTDAAREGLAGEHHFYVSFRTEAPGVRMSQALREKYPQDMTIVLQHQFWDLGVTEHSFEVGLSFSGVPERLLVPFDALSGFFDPSVQFGLKFDLNETAEVAGEDAAPSAAKAGPRGAASEPTEMKPKAGTGIAAIGSNVPKVIPALPAAQNASKADEKEPRVAAKAAKKDGDGGEASAEVVSLDAFRKKS</sequence>
<organism evidence="2 3">
    <name type="scientific">Methylobacterium cerastii</name>
    <dbReference type="NCBI Taxonomy" id="932741"/>
    <lineage>
        <taxon>Bacteria</taxon>
        <taxon>Pseudomonadati</taxon>
        <taxon>Pseudomonadota</taxon>
        <taxon>Alphaproteobacteria</taxon>
        <taxon>Hyphomicrobiales</taxon>
        <taxon>Methylobacteriaceae</taxon>
        <taxon>Methylobacterium</taxon>
    </lineage>
</organism>
<feature type="region of interest" description="Disordered" evidence="1">
    <location>
        <begin position="172"/>
        <end position="213"/>
    </location>
</feature>
<dbReference type="InterPro" id="IPR007481">
    <property type="entry name" value="SspB"/>
</dbReference>
<name>A0ABQ4QBR5_9HYPH</name>
<evidence type="ECO:0000313" key="2">
    <source>
        <dbReference type="EMBL" id="GJD42659.1"/>
    </source>
</evidence>
<keyword evidence="3" id="KW-1185">Reference proteome</keyword>
<feature type="region of interest" description="Disordered" evidence="1">
    <location>
        <begin position="125"/>
        <end position="148"/>
    </location>
</feature>
<dbReference type="Gene3D" id="2.30.30.220">
    <property type="entry name" value="SspB-like"/>
    <property type="match status" value="1"/>
</dbReference>
<accession>A0ABQ4QBR5</accession>
<dbReference type="RefSeq" id="WP_147763860.1">
    <property type="nucleotide sequence ID" value="NZ_BPQG01000006.1"/>
</dbReference>
<evidence type="ECO:0000313" key="3">
    <source>
        <dbReference type="Proteomes" id="UP001055117"/>
    </source>
</evidence>
<dbReference type="Proteomes" id="UP001055117">
    <property type="component" value="Unassembled WGS sequence"/>
</dbReference>
<evidence type="ECO:0000256" key="1">
    <source>
        <dbReference type="SAM" id="MobiDB-lite"/>
    </source>
</evidence>